<dbReference type="Gene3D" id="3.40.50.720">
    <property type="entry name" value="NAD(P)-binding Rossmann-like Domain"/>
    <property type="match status" value="1"/>
</dbReference>
<dbReference type="SMART" id="SM00839">
    <property type="entry name" value="ELFV_dehydrog"/>
    <property type="match status" value="1"/>
</dbReference>
<dbReference type="PANTHER" id="PTHR11606:SF13">
    <property type="entry name" value="GLUTAMATE DEHYDROGENASE 1, MITOCHONDRIAL"/>
    <property type="match status" value="1"/>
</dbReference>
<evidence type="ECO:0000259" key="2">
    <source>
        <dbReference type="SMART" id="SM00839"/>
    </source>
</evidence>
<dbReference type="Proteomes" id="UP000318081">
    <property type="component" value="Chromosome"/>
</dbReference>
<dbReference type="PANTHER" id="PTHR11606">
    <property type="entry name" value="GLUTAMATE DEHYDROGENASE"/>
    <property type="match status" value="1"/>
</dbReference>
<dbReference type="InterPro" id="IPR006096">
    <property type="entry name" value="Glu/Leu/Phe/Val/Trp_DH_C"/>
</dbReference>
<keyword evidence="4" id="KW-1185">Reference proteome</keyword>
<name>A0ABX5XTD7_9BACT</name>
<protein>
    <submittedName>
        <fullName evidence="3">Catabolic NAD-specific glutamate dehydrogenase RocG</fullName>
        <ecNumber evidence="3">1.4.1.2</ecNumber>
    </submittedName>
</protein>
<accession>A0ABX5XTD7</accession>
<keyword evidence="1 3" id="KW-0560">Oxidoreductase</keyword>
<dbReference type="EC" id="1.4.1.2" evidence="3"/>
<dbReference type="InterPro" id="IPR036291">
    <property type="entry name" value="NAD(P)-bd_dom_sf"/>
</dbReference>
<gene>
    <name evidence="3" type="primary">rocG_2</name>
    <name evidence="3" type="ORF">TBK1r_42460</name>
</gene>
<dbReference type="Pfam" id="PF00208">
    <property type="entry name" value="ELFV_dehydrog"/>
    <property type="match status" value="1"/>
</dbReference>
<evidence type="ECO:0000256" key="1">
    <source>
        <dbReference type="ARBA" id="ARBA00023002"/>
    </source>
</evidence>
<sequence>MIVEVANGPTSTDADVILNAKQTLVVPDILANAGGVTVSYFEWTQNRAGYCWTVDEVHERLHQIMTREFNTIYELMTTNQIDMRTSAYTHAFNRIGNAIEAQGTERFFSSEHAVQGR</sequence>
<dbReference type="GO" id="GO:0004352">
    <property type="term" value="F:glutamate dehydrogenase (NAD+) activity"/>
    <property type="evidence" value="ECO:0007669"/>
    <property type="project" value="UniProtKB-EC"/>
</dbReference>
<feature type="domain" description="Glutamate/phenylalanine/leucine/valine/L-tryptophan dehydrogenase C-terminal" evidence="2">
    <location>
        <begin position="1"/>
        <end position="103"/>
    </location>
</feature>
<dbReference type="SUPFAM" id="SSF51735">
    <property type="entry name" value="NAD(P)-binding Rossmann-fold domains"/>
    <property type="match status" value="1"/>
</dbReference>
<organism evidence="3 4">
    <name type="scientific">Stieleria magnilauensis</name>
    <dbReference type="NCBI Taxonomy" id="2527963"/>
    <lineage>
        <taxon>Bacteria</taxon>
        <taxon>Pseudomonadati</taxon>
        <taxon>Planctomycetota</taxon>
        <taxon>Planctomycetia</taxon>
        <taxon>Pirellulales</taxon>
        <taxon>Pirellulaceae</taxon>
        <taxon>Stieleria</taxon>
    </lineage>
</organism>
<evidence type="ECO:0000313" key="3">
    <source>
        <dbReference type="EMBL" id="QDV85267.1"/>
    </source>
</evidence>
<reference evidence="3 4" key="1">
    <citation type="submission" date="2019-02" db="EMBL/GenBank/DDBJ databases">
        <title>Deep-cultivation of Planctomycetes and their phenomic and genomic characterization uncovers novel biology.</title>
        <authorList>
            <person name="Wiegand S."/>
            <person name="Jogler M."/>
            <person name="Boedeker C."/>
            <person name="Pinto D."/>
            <person name="Vollmers J."/>
            <person name="Rivas-Marin E."/>
            <person name="Kohn T."/>
            <person name="Peeters S.H."/>
            <person name="Heuer A."/>
            <person name="Rast P."/>
            <person name="Oberbeckmann S."/>
            <person name="Bunk B."/>
            <person name="Jeske O."/>
            <person name="Meyerdierks A."/>
            <person name="Storesund J.E."/>
            <person name="Kallscheuer N."/>
            <person name="Luecker S."/>
            <person name="Lage O.M."/>
            <person name="Pohl T."/>
            <person name="Merkel B.J."/>
            <person name="Hornburger P."/>
            <person name="Mueller R.-W."/>
            <person name="Bruemmer F."/>
            <person name="Labrenz M."/>
            <person name="Spormann A.M."/>
            <person name="Op den Camp H."/>
            <person name="Overmann J."/>
            <person name="Amann R."/>
            <person name="Jetten M.S.M."/>
            <person name="Mascher T."/>
            <person name="Medema M.H."/>
            <person name="Devos D.P."/>
            <person name="Kaster A.-K."/>
            <person name="Ovreas L."/>
            <person name="Rohde M."/>
            <person name="Galperin M.Y."/>
            <person name="Jogler C."/>
        </authorList>
    </citation>
    <scope>NUCLEOTIDE SEQUENCE [LARGE SCALE GENOMIC DNA]</scope>
    <source>
        <strain evidence="3 4">TBK1r</strain>
    </source>
</reference>
<dbReference type="EMBL" id="CP036432">
    <property type="protein sequence ID" value="QDV85267.1"/>
    <property type="molecule type" value="Genomic_DNA"/>
</dbReference>
<evidence type="ECO:0000313" key="4">
    <source>
        <dbReference type="Proteomes" id="UP000318081"/>
    </source>
</evidence>
<proteinExistence type="predicted"/>